<proteinExistence type="predicted"/>
<dbReference type="KEGG" id="lbc:LACBIDRAFT_321937"/>
<evidence type="ECO:0000313" key="1">
    <source>
        <dbReference type="EMBL" id="EDR14709.1"/>
    </source>
</evidence>
<dbReference type="AlphaFoldDB" id="B0CUP9"/>
<dbReference type="InParanoid" id="B0CUP9"/>
<organism evidence="2">
    <name type="scientific">Laccaria bicolor (strain S238N-H82 / ATCC MYA-4686)</name>
    <name type="common">Bicoloured deceiver</name>
    <name type="synonym">Laccaria laccata var. bicolor</name>
    <dbReference type="NCBI Taxonomy" id="486041"/>
    <lineage>
        <taxon>Eukaryota</taxon>
        <taxon>Fungi</taxon>
        <taxon>Dikarya</taxon>
        <taxon>Basidiomycota</taxon>
        <taxon>Agaricomycotina</taxon>
        <taxon>Agaricomycetes</taxon>
        <taxon>Agaricomycetidae</taxon>
        <taxon>Agaricales</taxon>
        <taxon>Agaricineae</taxon>
        <taxon>Hydnangiaceae</taxon>
        <taxon>Laccaria</taxon>
    </lineage>
</organism>
<name>B0CUP9_LACBS</name>
<dbReference type="HOGENOM" id="CLU_056769_0_0_1"/>
<protein>
    <submittedName>
        <fullName evidence="1">Predicted protein</fullName>
    </submittedName>
</protein>
<dbReference type="OrthoDB" id="3253362at2759"/>
<dbReference type="EMBL" id="DS547092">
    <property type="protein sequence ID" value="EDR14709.1"/>
    <property type="molecule type" value="Genomic_DNA"/>
</dbReference>
<reference evidence="1 2" key="1">
    <citation type="journal article" date="2008" name="Nature">
        <title>The genome of Laccaria bicolor provides insights into mycorrhizal symbiosis.</title>
        <authorList>
            <person name="Martin F."/>
            <person name="Aerts A."/>
            <person name="Ahren D."/>
            <person name="Brun A."/>
            <person name="Danchin E.G.J."/>
            <person name="Duchaussoy F."/>
            <person name="Gibon J."/>
            <person name="Kohler A."/>
            <person name="Lindquist E."/>
            <person name="Pereda V."/>
            <person name="Salamov A."/>
            <person name="Shapiro H.J."/>
            <person name="Wuyts J."/>
            <person name="Blaudez D."/>
            <person name="Buee M."/>
            <person name="Brokstein P."/>
            <person name="Canbaeck B."/>
            <person name="Cohen D."/>
            <person name="Courty P.E."/>
            <person name="Coutinho P.M."/>
            <person name="Delaruelle C."/>
            <person name="Detter J.C."/>
            <person name="Deveau A."/>
            <person name="DiFazio S."/>
            <person name="Duplessis S."/>
            <person name="Fraissinet-Tachet L."/>
            <person name="Lucic E."/>
            <person name="Frey-Klett P."/>
            <person name="Fourrey C."/>
            <person name="Feussner I."/>
            <person name="Gay G."/>
            <person name="Grimwood J."/>
            <person name="Hoegger P.J."/>
            <person name="Jain P."/>
            <person name="Kilaru S."/>
            <person name="Labbe J."/>
            <person name="Lin Y.C."/>
            <person name="Legue V."/>
            <person name="Le Tacon F."/>
            <person name="Marmeisse R."/>
            <person name="Melayah D."/>
            <person name="Montanini B."/>
            <person name="Muratet M."/>
            <person name="Nehls U."/>
            <person name="Niculita-Hirzel H."/>
            <person name="Oudot-Le Secq M.P."/>
            <person name="Peter M."/>
            <person name="Quesneville H."/>
            <person name="Rajashekar B."/>
            <person name="Reich M."/>
            <person name="Rouhier N."/>
            <person name="Schmutz J."/>
            <person name="Yin T."/>
            <person name="Chalot M."/>
            <person name="Henrissat B."/>
            <person name="Kuees U."/>
            <person name="Lucas S."/>
            <person name="Van de Peer Y."/>
            <person name="Podila G.K."/>
            <person name="Polle A."/>
            <person name="Pukkila P.J."/>
            <person name="Richardson P.M."/>
            <person name="Rouze P."/>
            <person name="Sanders I.R."/>
            <person name="Stajich J.E."/>
            <person name="Tunlid A."/>
            <person name="Tuskan G."/>
            <person name="Grigoriev I.V."/>
        </authorList>
    </citation>
    <scope>NUCLEOTIDE SEQUENCE [LARGE SCALE GENOMIC DNA]</scope>
    <source>
        <strain evidence="2">S238N-H82 / ATCC MYA-4686</strain>
    </source>
</reference>
<gene>
    <name evidence="1" type="ORF">LACBIDRAFT_321937</name>
</gene>
<evidence type="ECO:0000313" key="2">
    <source>
        <dbReference type="Proteomes" id="UP000001194"/>
    </source>
</evidence>
<keyword evidence="2" id="KW-1185">Reference proteome</keyword>
<dbReference type="GeneID" id="6070286"/>
<accession>B0CUP9</accession>
<dbReference type="SUPFAM" id="SSF52047">
    <property type="entry name" value="RNI-like"/>
    <property type="match status" value="1"/>
</dbReference>
<dbReference type="RefSeq" id="XP_001875268.1">
    <property type="nucleotide sequence ID" value="XM_001875233.1"/>
</dbReference>
<dbReference type="Proteomes" id="UP000001194">
    <property type="component" value="Unassembled WGS sequence"/>
</dbReference>
<sequence>MDSSSISIREGRYTQATNCHWPVAASWTISIEERDPFLRSSRTGIDYTLPTILTAEPESEDPTDSVVSSMLEVFIPHHSRWQKVHIRYKDAWSEKTGFTSLPKDTLFPLLELYLEKSYWLEQDDMDCITSTMLSAPRLHSLTHFWLSHIISMTEGLRIITFYPQLTSLELTLILPVQVTTTNGSGPIVHNNLQRLHLSTAGDLGFLFDKLTLPALEDLSLSEVHGAFPNITPAHISHWPQSQFLVFLLHSVCTVKHLIIQECDISAEEMLECLAHPQISTWLDSLSITEEHQRHLCVTEEALRRLTCITFGEKVLHSWDDLPAEETITETLSPNLSTIKLWGYISAQDGRVADMVESRWLLAENCPIKQLKMAVIGLFADACHTDDWARLQALNRKRFGITYLQL</sequence>